<proteinExistence type="predicted"/>
<dbReference type="AlphaFoldDB" id="A0AAV7EP85"/>
<reference evidence="2 3" key="1">
    <citation type="submission" date="2021-07" db="EMBL/GenBank/DDBJ databases">
        <title>The Aristolochia fimbriata genome: insights into angiosperm evolution, floral development and chemical biosynthesis.</title>
        <authorList>
            <person name="Jiao Y."/>
        </authorList>
    </citation>
    <scope>NUCLEOTIDE SEQUENCE [LARGE SCALE GENOMIC DNA]</scope>
    <source>
        <strain evidence="2">IBCAS-2021</strain>
        <tissue evidence="2">Leaf</tissue>
    </source>
</reference>
<evidence type="ECO:0000313" key="3">
    <source>
        <dbReference type="Proteomes" id="UP000825729"/>
    </source>
</evidence>
<evidence type="ECO:0000256" key="1">
    <source>
        <dbReference type="SAM" id="MobiDB-lite"/>
    </source>
</evidence>
<keyword evidence="3" id="KW-1185">Reference proteome</keyword>
<organism evidence="2 3">
    <name type="scientific">Aristolochia fimbriata</name>
    <name type="common">White veined hardy Dutchman's pipe vine</name>
    <dbReference type="NCBI Taxonomy" id="158543"/>
    <lineage>
        <taxon>Eukaryota</taxon>
        <taxon>Viridiplantae</taxon>
        <taxon>Streptophyta</taxon>
        <taxon>Embryophyta</taxon>
        <taxon>Tracheophyta</taxon>
        <taxon>Spermatophyta</taxon>
        <taxon>Magnoliopsida</taxon>
        <taxon>Magnoliidae</taxon>
        <taxon>Piperales</taxon>
        <taxon>Aristolochiaceae</taxon>
        <taxon>Aristolochia</taxon>
    </lineage>
</organism>
<gene>
    <name evidence="2" type="ORF">H6P81_010602</name>
</gene>
<dbReference type="Proteomes" id="UP000825729">
    <property type="component" value="Unassembled WGS sequence"/>
</dbReference>
<feature type="region of interest" description="Disordered" evidence="1">
    <location>
        <begin position="1"/>
        <end position="30"/>
    </location>
</feature>
<name>A0AAV7EP85_ARIFI</name>
<evidence type="ECO:0000313" key="2">
    <source>
        <dbReference type="EMBL" id="KAG9450637.1"/>
    </source>
</evidence>
<dbReference type="EMBL" id="JAINDJ010000004">
    <property type="protein sequence ID" value="KAG9450637.1"/>
    <property type="molecule type" value="Genomic_DNA"/>
</dbReference>
<comment type="caution">
    <text evidence="2">The sequence shown here is derived from an EMBL/GenBank/DDBJ whole genome shotgun (WGS) entry which is preliminary data.</text>
</comment>
<sequence>MANVWRQNSAAAPTEDDQELSMKRKTTRNLEQKVRDKINHWQNGEVKHVETKSLKTKFRDKEDRVAPHTPSIMKSLQ</sequence>
<feature type="compositionally biased region" description="Polar residues" evidence="1">
    <location>
        <begin position="1"/>
        <end position="11"/>
    </location>
</feature>
<accession>A0AAV7EP85</accession>
<protein>
    <submittedName>
        <fullName evidence="2">Uncharacterized protein</fullName>
    </submittedName>
</protein>